<proteinExistence type="predicted"/>
<dbReference type="Gene3D" id="1.20.1440.40">
    <property type="entry name" value="YqcC-like"/>
    <property type="match status" value="1"/>
</dbReference>
<accession>A0ABV5ZDZ8</accession>
<reference evidence="2 3" key="1">
    <citation type="submission" date="2024-09" db="EMBL/GenBank/DDBJ databases">
        <authorList>
            <person name="Sun Q."/>
            <person name="Mori K."/>
        </authorList>
    </citation>
    <scope>NUCLEOTIDE SEQUENCE [LARGE SCALE GENOMIC DNA]</scope>
    <source>
        <strain evidence="2 3">ATCC 51285</strain>
    </source>
</reference>
<dbReference type="PANTHER" id="PTHR39586:SF1">
    <property type="entry name" value="CYTOPLASMIC PROTEIN"/>
    <property type="match status" value="1"/>
</dbReference>
<dbReference type="PIRSF" id="PIRSF006257">
    <property type="entry name" value="UCP006257"/>
    <property type="match status" value="1"/>
</dbReference>
<keyword evidence="3" id="KW-1185">Reference proteome</keyword>
<dbReference type="Proteomes" id="UP001589628">
    <property type="component" value="Unassembled WGS sequence"/>
</dbReference>
<name>A0ABV5ZDZ8_9GAMM</name>
<dbReference type="InterPro" id="IPR036814">
    <property type="entry name" value="YqcC-like_sf"/>
</dbReference>
<gene>
    <name evidence="2" type="ORF">ACFFLH_13905</name>
</gene>
<dbReference type="InterPro" id="IPR023376">
    <property type="entry name" value="YqcC-like_dom"/>
</dbReference>
<organism evidence="2 3">
    <name type="scientific">Balneatrix alpica</name>
    <dbReference type="NCBI Taxonomy" id="75684"/>
    <lineage>
        <taxon>Bacteria</taxon>
        <taxon>Pseudomonadati</taxon>
        <taxon>Pseudomonadota</taxon>
        <taxon>Gammaproteobacteria</taxon>
        <taxon>Oceanospirillales</taxon>
        <taxon>Balneatrichaceae</taxon>
        <taxon>Balneatrix</taxon>
    </lineage>
</organism>
<evidence type="ECO:0000313" key="2">
    <source>
        <dbReference type="EMBL" id="MFB9887510.1"/>
    </source>
</evidence>
<dbReference type="PANTHER" id="PTHR39586">
    <property type="entry name" value="CYTOPLASMIC PROTEIN-RELATED"/>
    <property type="match status" value="1"/>
</dbReference>
<dbReference type="EMBL" id="JBHLZN010000005">
    <property type="protein sequence ID" value="MFB9887510.1"/>
    <property type="molecule type" value="Genomic_DNA"/>
</dbReference>
<sequence>MSDTRTQVYQGLQDLQQALQHANLWSAEPPSEEAMNSQAPFCCDLMSLEQWLQWIFIPRMQAILDAHAKLPANCAIQPMAEESFKDYRADVTQIINVLGRLDHAINQL</sequence>
<dbReference type="Pfam" id="PF04287">
    <property type="entry name" value="DUF446"/>
    <property type="match status" value="1"/>
</dbReference>
<evidence type="ECO:0000313" key="3">
    <source>
        <dbReference type="Proteomes" id="UP001589628"/>
    </source>
</evidence>
<dbReference type="RefSeq" id="WP_027312678.1">
    <property type="nucleotide sequence ID" value="NZ_JAUESS010000008.1"/>
</dbReference>
<protein>
    <submittedName>
        <fullName evidence="2">YqcC family protein</fullName>
    </submittedName>
</protein>
<dbReference type="SUPFAM" id="SSF158452">
    <property type="entry name" value="YqcC-like"/>
    <property type="match status" value="1"/>
</dbReference>
<dbReference type="InterPro" id="IPR007384">
    <property type="entry name" value="UCP006257"/>
</dbReference>
<feature type="domain" description="YqcC-like" evidence="1">
    <location>
        <begin position="8"/>
        <end position="103"/>
    </location>
</feature>
<comment type="caution">
    <text evidence="2">The sequence shown here is derived from an EMBL/GenBank/DDBJ whole genome shotgun (WGS) entry which is preliminary data.</text>
</comment>
<evidence type="ECO:0000259" key="1">
    <source>
        <dbReference type="Pfam" id="PF04287"/>
    </source>
</evidence>